<dbReference type="EMBL" id="CAJHUC010002809">
    <property type="protein sequence ID" value="CAD7704406.1"/>
    <property type="molecule type" value="Genomic_DNA"/>
</dbReference>
<keyword evidence="9" id="KW-0862">Zinc</keyword>
<gene>
    <name evidence="15" type="ORF">OSTQU699_LOCUS9761</name>
</gene>
<dbReference type="AlphaFoldDB" id="A0A8S1JEX5"/>
<dbReference type="Pfam" id="PF13639">
    <property type="entry name" value="zf-RING_2"/>
    <property type="match status" value="1"/>
</dbReference>
<feature type="region of interest" description="Disordered" evidence="13">
    <location>
        <begin position="412"/>
        <end position="438"/>
    </location>
</feature>
<feature type="region of interest" description="Disordered" evidence="13">
    <location>
        <begin position="542"/>
        <end position="647"/>
    </location>
</feature>
<dbReference type="OrthoDB" id="8062037at2759"/>
<feature type="compositionally biased region" description="Pro residues" evidence="13">
    <location>
        <begin position="418"/>
        <end position="436"/>
    </location>
</feature>
<feature type="region of interest" description="Disordered" evidence="13">
    <location>
        <begin position="191"/>
        <end position="263"/>
    </location>
</feature>
<keyword evidence="4" id="KW-0808">Transferase</keyword>
<feature type="domain" description="RING-type" evidence="14">
    <location>
        <begin position="655"/>
        <end position="698"/>
    </location>
</feature>
<dbReference type="GO" id="GO:0008270">
    <property type="term" value="F:zinc ion binding"/>
    <property type="evidence" value="ECO:0007669"/>
    <property type="project" value="UniProtKB-KW"/>
</dbReference>
<dbReference type="PANTHER" id="PTHR45977:SF4">
    <property type="entry name" value="RING-TYPE DOMAIN-CONTAINING PROTEIN"/>
    <property type="match status" value="1"/>
</dbReference>
<feature type="region of interest" description="Disordered" evidence="13">
    <location>
        <begin position="330"/>
        <end position="362"/>
    </location>
</feature>
<keyword evidence="16" id="KW-1185">Reference proteome</keyword>
<evidence type="ECO:0000256" key="13">
    <source>
        <dbReference type="SAM" id="MobiDB-lite"/>
    </source>
</evidence>
<dbReference type="CDD" id="cd16454">
    <property type="entry name" value="RING-H2_PA-TM-RING"/>
    <property type="match status" value="1"/>
</dbReference>
<dbReference type="GO" id="GO:0016567">
    <property type="term" value="P:protein ubiquitination"/>
    <property type="evidence" value="ECO:0007669"/>
    <property type="project" value="TreeGrafter"/>
</dbReference>
<feature type="compositionally biased region" description="Basic and acidic residues" evidence="13">
    <location>
        <begin position="605"/>
        <end position="615"/>
    </location>
</feature>
<evidence type="ECO:0000256" key="2">
    <source>
        <dbReference type="ARBA" id="ARBA00004141"/>
    </source>
</evidence>
<evidence type="ECO:0000313" key="15">
    <source>
        <dbReference type="EMBL" id="CAD7704406.1"/>
    </source>
</evidence>
<evidence type="ECO:0000256" key="10">
    <source>
        <dbReference type="ARBA" id="ARBA00022989"/>
    </source>
</evidence>
<accession>A0A8S1JEX5</accession>
<evidence type="ECO:0000256" key="1">
    <source>
        <dbReference type="ARBA" id="ARBA00000900"/>
    </source>
</evidence>
<evidence type="ECO:0000259" key="14">
    <source>
        <dbReference type="PROSITE" id="PS50089"/>
    </source>
</evidence>
<dbReference type="PROSITE" id="PS50089">
    <property type="entry name" value="ZF_RING_2"/>
    <property type="match status" value="1"/>
</dbReference>
<evidence type="ECO:0000256" key="5">
    <source>
        <dbReference type="ARBA" id="ARBA00022692"/>
    </source>
</evidence>
<evidence type="ECO:0000256" key="11">
    <source>
        <dbReference type="ARBA" id="ARBA00023136"/>
    </source>
</evidence>
<dbReference type="SMART" id="SM00184">
    <property type="entry name" value="RING"/>
    <property type="match status" value="1"/>
</dbReference>
<protein>
    <recommendedName>
        <fullName evidence="3">RING-type E3 ubiquitin transferase</fullName>
        <ecNumber evidence="3">2.3.2.27</ecNumber>
    </recommendedName>
</protein>
<evidence type="ECO:0000256" key="12">
    <source>
        <dbReference type="PROSITE-ProRule" id="PRU00175"/>
    </source>
</evidence>
<keyword evidence="7 12" id="KW-0863">Zinc-finger</keyword>
<reference evidence="15" key="1">
    <citation type="submission" date="2020-12" db="EMBL/GenBank/DDBJ databases">
        <authorList>
            <person name="Iha C."/>
        </authorList>
    </citation>
    <scope>NUCLEOTIDE SEQUENCE</scope>
</reference>
<dbReference type="PANTHER" id="PTHR45977">
    <property type="entry name" value="TARGET OF ERK KINASE MPK-1"/>
    <property type="match status" value="1"/>
</dbReference>
<name>A0A8S1JEX5_9CHLO</name>
<dbReference type="Proteomes" id="UP000708148">
    <property type="component" value="Unassembled WGS sequence"/>
</dbReference>
<evidence type="ECO:0000256" key="4">
    <source>
        <dbReference type="ARBA" id="ARBA00022679"/>
    </source>
</evidence>
<evidence type="ECO:0000313" key="16">
    <source>
        <dbReference type="Proteomes" id="UP000708148"/>
    </source>
</evidence>
<comment type="caution">
    <text evidence="15">The sequence shown here is derived from an EMBL/GenBank/DDBJ whole genome shotgun (WGS) entry which is preliminary data.</text>
</comment>
<evidence type="ECO:0000256" key="3">
    <source>
        <dbReference type="ARBA" id="ARBA00012483"/>
    </source>
</evidence>
<comment type="subcellular location">
    <subcellularLocation>
        <location evidence="2">Membrane</location>
        <topology evidence="2">Multi-pass membrane protein</topology>
    </subcellularLocation>
</comment>
<keyword evidence="10" id="KW-1133">Transmembrane helix</keyword>
<dbReference type="GO" id="GO:0061630">
    <property type="term" value="F:ubiquitin protein ligase activity"/>
    <property type="evidence" value="ECO:0007669"/>
    <property type="project" value="UniProtKB-EC"/>
</dbReference>
<keyword evidence="11" id="KW-0472">Membrane</keyword>
<feature type="compositionally biased region" description="Polar residues" evidence="13">
    <location>
        <begin position="236"/>
        <end position="263"/>
    </location>
</feature>
<keyword evidence="5" id="KW-0812">Transmembrane</keyword>
<feature type="compositionally biased region" description="Pro residues" evidence="13">
    <location>
        <begin position="546"/>
        <end position="556"/>
    </location>
</feature>
<dbReference type="InterPro" id="IPR013083">
    <property type="entry name" value="Znf_RING/FYVE/PHD"/>
</dbReference>
<evidence type="ECO:0000256" key="7">
    <source>
        <dbReference type="ARBA" id="ARBA00022771"/>
    </source>
</evidence>
<dbReference type="SUPFAM" id="SSF57850">
    <property type="entry name" value="RING/U-box"/>
    <property type="match status" value="1"/>
</dbReference>
<proteinExistence type="predicted"/>
<dbReference type="GO" id="GO:0016020">
    <property type="term" value="C:membrane"/>
    <property type="evidence" value="ECO:0007669"/>
    <property type="project" value="UniProtKB-SubCell"/>
</dbReference>
<evidence type="ECO:0000256" key="8">
    <source>
        <dbReference type="ARBA" id="ARBA00022786"/>
    </source>
</evidence>
<feature type="compositionally biased region" description="Polar residues" evidence="13">
    <location>
        <begin position="343"/>
        <end position="362"/>
    </location>
</feature>
<comment type="catalytic activity">
    <reaction evidence="1">
        <text>S-ubiquitinyl-[E2 ubiquitin-conjugating enzyme]-L-cysteine + [acceptor protein]-L-lysine = [E2 ubiquitin-conjugating enzyme]-L-cysteine + N(6)-ubiquitinyl-[acceptor protein]-L-lysine.</text>
        <dbReference type="EC" id="2.3.2.27"/>
    </reaction>
</comment>
<dbReference type="InterPro" id="IPR001841">
    <property type="entry name" value="Znf_RING"/>
</dbReference>
<keyword evidence="8" id="KW-0833">Ubl conjugation pathway</keyword>
<dbReference type="GO" id="GO:0006511">
    <property type="term" value="P:ubiquitin-dependent protein catabolic process"/>
    <property type="evidence" value="ECO:0007669"/>
    <property type="project" value="TreeGrafter"/>
</dbReference>
<evidence type="ECO:0000256" key="6">
    <source>
        <dbReference type="ARBA" id="ARBA00022723"/>
    </source>
</evidence>
<dbReference type="EC" id="2.3.2.27" evidence="3"/>
<keyword evidence="6" id="KW-0479">Metal-binding</keyword>
<feature type="region of interest" description="Disordered" evidence="13">
    <location>
        <begin position="114"/>
        <end position="145"/>
    </location>
</feature>
<organism evidence="15 16">
    <name type="scientific">Ostreobium quekettii</name>
    <dbReference type="NCBI Taxonomy" id="121088"/>
    <lineage>
        <taxon>Eukaryota</taxon>
        <taxon>Viridiplantae</taxon>
        <taxon>Chlorophyta</taxon>
        <taxon>core chlorophytes</taxon>
        <taxon>Ulvophyceae</taxon>
        <taxon>TCBD clade</taxon>
        <taxon>Bryopsidales</taxon>
        <taxon>Ostreobineae</taxon>
        <taxon>Ostreobiaceae</taxon>
        <taxon>Ostreobium</taxon>
    </lineage>
</organism>
<dbReference type="Gene3D" id="3.30.40.10">
    <property type="entry name" value="Zinc/RING finger domain, C3HC4 (zinc finger)"/>
    <property type="match status" value="1"/>
</dbReference>
<evidence type="ECO:0000256" key="9">
    <source>
        <dbReference type="ARBA" id="ARBA00022833"/>
    </source>
</evidence>
<sequence>MAGFPSCDPFRSSGRVAHSRIKPGVSYLDVAVKAAGQALQPCHPEQMAGVAASKPVQDTVWPACAQGSGRLGSSSEKRPGACQRSMAWKAGPTPGTECPALQHKGSVRAEFGRRCPSPDPTPAPATAALKYPDASPPEAPGHSRGLLKVTYLEMARKGTRPVARELSTAGPGDVAIPLVGLPPCGLQSLKNQQKADEAVPSTETHGRDQSEPGASKTMPETGTAEGETSEVHACDVSTQTTDEGTSAAASEPPCTSGQEVSISDQSVSGRLSICAECPSPPPGTTATMGEVDGETTSAHSTFLPFHSLRPAQHGESGTFLPFHSLRLGPGSTSVQGGEPTAAGSASSSQAMPSQGTLISGQQSPAFIHPQPVEAAPLNSQARPFLPFPTERTANNIAPEPVDDYVLHRSLSSAGATPVTPPPPPPPRAPPPPPPYRHTPRYYPPNIRTYPEAPPRFDWCPDFPSWGQPRSSAMDSMLSQTAAMPYYPGNPYWPPYPTTGYGGPFDCYVMRSPFYSQGYQPGLLDLSPPGNRGVLAYGVSTGDHLPSAPPPRIPPPAHEAIWGRDRRRARDARGARPAARQARGLERPRPRRGLTHRSAEVNVRLGRPERERRRSAWSESLLDSVPPYTYHAPRGAASEDPGDQKGDADDRPAVLCAICYDGIVEGDRVRALPCCHKYHDQCIVPWLEKKGRRSTCPECIARVFQPALPSFSSGDSMSVMSSLSS</sequence>